<evidence type="ECO:0000256" key="1">
    <source>
        <dbReference type="SAM" id="Coils"/>
    </source>
</evidence>
<evidence type="ECO:0000313" key="2">
    <source>
        <dbReference type="EMBL" id="VUX02547.1"/>
    </source>
</evidence>
<organism evidence="2 3">
    <name type="scientific">Dorea formicigenerans</name>
    <dbReference type="NCBI Taxonomy" id="39486"/>
    <lineage>
        <taxon>Bacteria</taxon>
        <taxon>Bacillati</taxon>
        <taxon>Bacillota</taxon>
        <taxon>Clostridia</taxon>
        <taxon>Lachnospirales</taxon>
        <taxon>Lachnospiraceae</taxon>
        <taxon>Dorea</taxon>
    </lineage>
</organism>
<dbReference type="RefSeq" id="WP_144124018.1">
    <property type="nucleotide sequence ID" value="NZ_CABHNI010000019.1"/>
</dbReference>
<dbReference type="Proteomes" id="UP000358366">
    <property type="component" value="Unassembled WGS sequence"/>
</dbReference>
<name>A0A564T518_9FIRM</name>
<evidence type="ECO:0000313" key="3">
    <source>
        <dbReference type="Proteomes" id="UP000358366"/>
    </source>
</evidence>
<feature type="coiled-coil region" evidence="1">
    <location>
        <begin position="592"/>
        <end position="620"/>
    </location>
</feature>
<accession>A0A564T518</accession>
<gene>
    <name evidence="2" type="ORF">DFSSTS7063_01109</name>
</gene>
<proteinExistence type="predicted"/>
<keyword evidence="1" id="KW-0175">Coiled coil</keyword>
<protein>
    <submittedName>
        <fullName evidence="2">Uncharacterized protein</fullName>
    </submittedName>
</protein>
<reference evidence="2 3" key="1">
    <citation type="submission" date="2019-07" db="EMBL/GenBank/DDBJ databases">
        <authorList>
            <person name="Hibberd C M."/>
            <person name="Gehrig L. J."/>
            <person name="Chang H.-W."/>
            <person name="Venkatesh S."/>
        </authorList>
    </citation>
    <scope>NUCLEOTIDE SEQUENCE [LARGE SCALE GENOMIC DNA]</scope>
    <source>
        <strain evidence="2">Dorea_formicigenerans_SSTS_Bg7063</strain>
    </source>
</reference>
<dbReference type="EMBL" id="CABHNI010000019">
    <property type="protein sequence ID" value="VUX02547.1"/>
    <property type="molecule type" value="Genomic_DNA"/>
</dbReference>
<sequence length="726" mass="87704">MLQKFFENIFDVELYCQMVDLILRLSENTNREQAYREFQDHALFFSCPEQGVEERYGLHYPGEVLERLEEKMEVKVEQLRSLGLALAETRKFQNAGMFVGKQKASFWKKFRRILAKNDIYMMGILYLCDDKEKPKLYQKMCNCPIQKLQELLFMLHMFVYDDEFWETRKHDLNQLLGTERNFSVYAYKEVYIWLTGKFSCKLKNYHKKDIEVLKYLFRLPCSYAKEGSTARKKLIEAGYSKREIMFLSMTLLFQTDLYTKLKIDGMTAERMAVETCLLFLSGQEDYSQEAYELCRTLFEKYRYFPVRLEGENGIMDYLYYRLEVQNIKTYQLLYECDNYRERHSNWFLIDLTDTKWHELKQILTPDAFENWVLETLQQNTYTSEQFKQYLSAYFSLTGEEITEMFWKRKNYTLSLLFPQFVERGHLEPLELLEQYLNEVEIPKNKIREKWFYMADYLQNYIKGLSSPSSYEMFMKLITSFGISNQSSMFEIEKLLWDSIGMKSDWRNQLSFSSLDFIRPFLSVEEHQELFRIIEQHIFHEYTESYVDFLVRILSDTNNFLWFEREDAKQLFHRLEPCLTDGSDLENLRRIYLTEQEISVLEEQKKKKELRHQEYKQLMAKREIRKDFNNQISLGKKENCLFGTLQNYISGYSYRSAERQEKYYITKQFLFDSFKGSPVRYLKEREIQGLLKVLSILWKEKILEFIDLKKIVDKVEVEKEEEVYEAA</sequence>
<dbReference type="AlphaFoldDB" id="A0A564T518"/>